<dbReference type="SUPFAM" id="SSF56112">
    <property type="entry name" value="Protein kinase-like (PK-like)"/>
    <property type="match status" value="1"/>
</dbReference>
<gene>
    <name evidence="16" type="primary">PAK1</name>
    <name evidence="16" type="ORF">g.92027</name>
</gene>
<feature type="domain" description="Protein kinase" evidence="15">
    <location>
        <begin position="196"/>
        <end position="447"/>
    </location>
</feature>
<evidence type="ECO:0000256" key="5">
    <source>
        <dbReference type="ARBA" id="ARBA00022527"/>
    </source>
</evidence>
<organism evidence="16">
    <name type="scientific">Schizaphis graminum</name>
    <name type="common">Green bug aphid</name>
    <dbReference type="NCBI Taxonomy" id="13262"/>
    <lineage>
        <taxon>Eukaryota</taxon>
        <taxon>Metazoa</taxon>
        <taxon>Ecdysozoa</taxon>
        <taxon>Arthropoda</taxon>
        <taxon>Hexapoda</taxon>
        <taxon>Insecta</taxon>
        <taxon>Pterygota</taxon>
        <taxon>Neoptera</taxon>
        <taxon>Paraneoptera</taxon>
        <taxon>Hemiptera</taxon>
        <taxon>Sternorrhyncha</taxon>
        <taxon>Aphidomorpha</taxon>
        <taxon>Aphidoidea</taxon>
        <taxon>Aphididae</taxon>
        <taxon>Aphidini</taxon>
        <taxon>Schizaphis</taxon>
    </lineage>
</organism>
<keyword evidence="7 12" id="KW-0547">Nucleotide-binding</keyword>
<dbReference type="EMBL" id="GGMR01016556">
    <property type="protein sequence ID" value="MBY29175.1"/>
    <property type="molecule type" value="Transcribed_RNA"/>
</dbReference>
<evidence type="ECO:0000256" key="13">
    <source>
        <dbReference type="RuleBase" id="RU000304"/>
    </source>
</evidence>
<accession>A0A2S2PID1</accession>
<evidence type="ECO:0000313" key="16">
    <source>
        <dbReference type="EMBL" id="MBY29175.1"/>
    </source>
</evidence>
<evidence type="ECO:0000256" key="1">
    <source>
        <dbReference type="ARBA" id="ARBA00004496"/>
    </source>
</evidence>
<dbReference type="PROSITE" id="PS50011">
    <property type="entry name" value="PROTEIN_KINASE_DOM"/>
    <property type="match status" value="1"/>
</dbReference>
<evidence type="ECO:0000259" key="15">
    <source>
        <dbReference type="PROSITE" id="PS50011"/>
    </source>
</evidence>
<dbReference type="AlphaFoldDB" id="A0A2S2PID1"/>
<dbReference type="CDD" id="cd06647">
    <property type="entry name" value="STKc_PAK_I"/>
    <property type="match status" value="1"/>
</dbReference>
<feature type="region of interest" description="Disordered" evidence="14">
    <location>
        <begin position="57"/>
        <end position="170"/>
    </location>
</feature>
<keyword evidence="4" id="KW-0963">Cytoplasm</keyword>
<proteinExistence type="inferred from homology"/>
<dbReference type="PANTHER" id="PTHR45832">
    <property type="entry name" value="SERINE/THREONINE-PROTEIN KINASE SAMKA-RELATED-RELATED"/>
    <property type="match status" value="1"/>
</dbReference>
<evidence type="ECO:0000256" key="7">
    <source>
        <dbReference type="ARBA" id="ARBA00022741"/>
    </source>
</evidence>
<dbReference type="InterPro" id="IPR017441">
    <property type="entry name" value="Protein_kinase_ATP_BS"/>
</dbReference>
<dbReference type="Gene3D" id="3.90.810.10">
    <property type="entry name" value="CRIB domain"/>
    <property type="match status" value="1"/>
</dbReference>
<comment type="catalytic activity">
    <reaction evidence="10">
        <text>L-threonyl-[protein] + ATP = O-phospho-L-threonyl-[protein] + ADP + H(+)</text>
        <dbReference type="Rhea" id="RHEA:46608"/>
        <dbReference type="Rhea" id="RHEA-COMP:11060"/>
        <dbReference type="Rhea" id="RHEA-COMP:11605"/>
        <dbReference type="ChEBI" id="CHEBI:15378"/>
        <dbReference type="ChEBI" id="CHEBI:30013"/>
        <dbReference type="ChEBI" id="CHEBI:30616"/>
        <dbReference type="ChEBI" id="CHEBI:61977"/>
        <dbReference type="ChEBI" id="CHEBI:456216"/>
        <dbReference type="EC" id="2.7.11.1"/>
    </reaction>
</comment>
<feature type="compositionally biased region" description="Basic and acidic residues" evidence="14">
    <location>
        <begin position="130"/>
        <end position="139"/>
    </location>
</feature>
<keyword evidence="9 12" id="KW-0067">ATP-binding</keyword>
<dbReference type="GO" id="GO:0005524">
    <property type="term" value="F:ATP binding"/>
    <property type="evidence" value="ECO:0007669"/>
    <property type="project" value="UniProtKB-UniRule"/>
</dbReference>
<feature type="binding site" evidence="12">
    <location>
        <position position="225"/>
    </location>
    <ligand>
        <name>ATP</name>
        <dbReference type="ChEBI" id="CHEBI:30616"/>
    </ligand>
</feature>
<dbReference type="GO" id="GO:0004674">
    <property type="term" value="F:protein serine/threonine kinase activity"/>
    <property type="evidence" value="ECO:0007669"/>
    <property type="project" value="UniProtKB-KW"/>
</dbReference>
<evidence type="ECO:0000256" key="12">
    <source>
        <dbReference type="PROSITE-ProRule" id="PRU10141"/>
    </source>
</evidence>
<comment type="subcellular location">
    <subcellularLocation>
        <location evidence="1">Cytoplasm</location>
    </subcellularLocation>
</comment>
<dbReference type="InterPro" id="IPR008271">
    <property type="entry name" value="Ser/Thr_kinase_AS"/>
</dbReference>
<keyword evidence="6" id="KW-0808">Transferase</keyword>
<dbReference type="PROSITE" id="PS00108">
    <property type="entry name" value="PROTEIN_KINASE_ST"/>
    <property type="match status" value="1"/>
</dbReference>
<dbReference type="InterPro" id="IPR011009">
    <property type="entry name" value="Kinase-like_dom_sf"/>
</dbReference>
<evidence type="ECO:0000256" key="3">
    <source>
        <dbReference type="ARBA" id="ARBA00012513"/>
    </source>
</evidence>
<dbReference type="FunFam" id="3.30.200.20:FF:000705">
    <property type="entry name" value="Non-specific serine/threonine protein kinase"/>
    <property type="match status" value="1"/>
</dbReference>
<evidence type="ECO:0000256" key="8">
    <source>
        <dbReference type="ARBA" id="ARBA00022777"/>
    </source>
</evidence>
<dbReference type="InterPro" id="IPR000719">
    <property type="entry name" value="Prot_kinase_dom"/>
</dbReference>
<dbReference type="Pfam" id="PF00069">
    <property type="entry name" value="Pkinase"/>
    <property type="match status" value="1"/>
</dbReference>
<dbReference type="Gene3D" id="1.10.510.10">
    <property type="entry name" value="Transferase(Phosphotransferase) domain 1"/>
    <property type="match status" value="1"/>
</dbReference>
<protein>
    <recommendedName>
        <fullName evidence="3">non-specific serine/threonine protein kinase</fullName>
        <ecNumber evidence="3">2.7.11.1</ecNumber>
    </recommendedName>
</protein>
<dbReference type="EC" id="2.7.11.1" evidence="3"/>
<comment type="catalytic activity">
    <reaction evidence="11">
        <text>L-seryl-[protein] + ATP = O-phospho-L-seryl-[protein] + ADP + H(+)</text>
        <dbReference type="Rhea" id="RHEA:17989"/>
        <dbReference type="Rhea" id="RHEA-COMP:9863"/>
        <dbReference type="Rhea" id="RHEA-COMP:11604"/>
        <dbReference type="ChEBI" id="CHEBI:15378"/>
        <dbReference type="ChEBI" id="CHEBI:29999"/>
        <dbReference type="ChEBI" id="CHEBI:30616"/>
        <dbReference type="ChEBI" id="CHEBI:83421"/>
        <dbReference type="ChEBI" id="CHEBI:456216"/>
        <dbReference type="EC" id="2.7.11.1"/>
    </reaction>
</comment>
<evidence type="ECO:0000256" key="11">
    <source>
        <dbReference type="ARBA" id="ARBA00048679"/>
    </source>
</evidence>
<feature type="compositionally biased region" description="Low complexity" evidence="14">
    <location>
        <begin position="70"/>
        <end position="104"/>
    </location>
</feature>
<dbReference type="Gene3D" id="3.30.200.20">
    <property type="entry name" value="Phosphorylase Kinase, domain 1"/>
    <property type="match status" value="1"/>
</dbReference>
<evidence type="ECO:0000256" key="6">
    <source>
        <dbReference type="ARBA" id="ARBA00022679"/>
    </source>
</evidence>
<keyword evidence="8 16" id="KW-0418">Kinase</keyword>
<reference evidence="16" key="1">
    <citation type="submission" date="2018-04" db="EMBL/GenBank/DDBJ databases">
        <title>Transcriptome of Schizaphis graminum biotype I.</title>
        <authorList>
            <person name="Scully E.D."/>
            <person name="Geib S.M."/>
            <person name="Palmer N.A."/>
            <person name="Koch K."/>
            <person name="Bradshaw J."/>
            <person name="Heng-Moss T."/>
            <person name="Sarath G."/>
        </authorList>
    </citation>
    <scope>NUCLEOTIDE SEQUENCE</scope>
</reference>
<dbReference type="FunFam" id="1.10.510.10:FF:000011">
    <property type="entry name" value="Non-specific serine/threonine protein kinase"/>
    <property type="match status" value="1"/>
</dbReference>
<dbReference type="InterPro" id="IPR000095">
    <property type="entry name" value="CRIB_dom"/>
</dbReference>
<evidence type="ECO:0000256" key="14">
    <source>
        <dbReference type="SAM" id="MobiDB-lite"/>
    </source>
</evidence>
<dbReference type="InterPro" id="IPR051931">
    <property type="entry name" value="PAK3-like"/>
</dbReference>
<dbReference type="Pfam" id="PF00786">
    <property type="entry name" value="PBD"/>
    <property type="match status" value="1"/>
</dbReference>
<evidence type="ECO:0000256" key="10">
    <source>
        <dbReference type="ARBA" id="ARBA00047899"/>
    </source>
</evidence>
<evidence type="ECO:0000256" key="2">
    <source>
        <dbReference type="ARBA" id="ARBA00008874"/>
    </source>
</evidence>
<name>A0A2S2PID1_SCHGA</name>
<dbReference type="GO" id="GO:0005737">
    <property type="term" value="C:cytoplasm"/>
    <property type="evidence" value="ECO:0007669"/>
    <property type="project" value="UniProtKB-SubCell"/>
</dbReference>
<dbReference type="PANTHER" id="PTHR45832:SF22">
    <property type="entry name" value="SERINE_THREONINE-PROTEIN KINASE SAMKA-RELATED"/>
    <property type="match status" value="1"/>
</dbReference>
<dbReference type="SMART" id="SM00220">
    <property type="entry name" value="S_TKc"/>
    <property type="match status" value="1"/>
</dbReference>
<evidence type="ECO:0000256" key="9">
    <source>
        <dbReference type="ARBA" id="ARBA00022840"/>
    </source>
</evidence>
<evidence type="ECO:0000256" key="4">
    <source>
        <dbReference type="ARBA" id="ARBA00022490"/>
    </source>
</evidence>
<comment type="similarity">
    <text evidence="2">Belongs to the protein kinase superfamily. STE Ser/Thr protein kinase family. STE20 subfamily.</text>
</comment>
<dbReference type="PROSITE" id="PS00107">
    <property type="entry name" value="PROTEIN_KINASE_ATP"/>
    <property type="match status" value="1"/>
</dbReference>
<sequence>MPEAWARLLITSNISKQEQKKNPQAVLDVLNWFDNSSKQSKTSKYMTTATNIVQNSTPSTEVLVRGAHSGGSSSYSGVSSSQPSSSTGSTSPSLTTTPTTDEQTSPPPPVSVRPERTKSVYTKPIEEDEPRSITQEEPKVVSPVPLHRPSQTNGTVPVLDKNKNNTTATSRKKVADNEILEQLKTIVTVGDPNRKYTKMEKIGQGASGTVYTAIETSTGMEVAIKQMNLGQQPKKELIINEILVMRENKHANVVNYLDSYLVQDELWVVMEYLPGGSLTDVVTETCMDEGQIASVCREVLQALQFLHFNQVIHRDIKSDNILLGLDGSVKLTDFGFCAQISPEQSKRTTMVGTPYWMAPEVVTRKQYGPKVDIWSLGIMAIEMIEGEPPYLNENPLRALYLIATNGKPEIKEKEKLSPIFQDFLDQCLEVEVEDRASASELLKHPFLKLSRPLASLTPLIMAAKQAAKGH</sequence>
<dbReference type="InterPro" id="IPR036936">
    <property type="entry name" value="CRIB_dom_sf"/>
</dbReference>
<keyword evidence="5 13" id="KW-0723">Serine/threonine-protein kinase</keyword>